<keyword evidence="2" id="KW-1185">Reference proteome</keyword>
<accession>A0AAD6Q8J4</accession>
<evidence type="ECO:0000313" key="1">
    <source>
        <dbReference type="EMBL" id="KAJ6981785.1"/>
    </source>
</evidence>
<dbReference type="EMBL" id="JAQIZT010000010">
    <property type="protein sequence ID" value="KAJ6981785.1"/>
    <property type="molecule type" value="Genomic_DNA"/>
</dbReference>
<proteinExistence type="predicted"/>
<dbReference type="Proteomes" id="UP001164929">
    <property type="component" value="Chromosome 10"/>
</dbReference>
<dbReference type="AlphaFoldDB" id="A0AAD6Q8J4"/>
<protein>
    <submittedName>
        <fullName evidence="1">Uncharacterized protein</fullName>
    </submittedName>
</protein>
<reference evidence="1" key="1">
    <citation type="journal article" date="2023" name="Mol. Ecol. Resour.">
        <title>Chromosome-level genome assembly of a triploid poplar Populus alba 'Berolinensis'.</title>
        <authorList>
            <person name="Chen S."/>
            <person name="Yu Y."/>
            <person name="Wang X."/>
            <person name="Wang S."/>
            <person name="Zhang T."/>
            <person name="Zhou Y."/>
            <person name="He R."/>
            <person name="Meng N."/>
            <person name="Wang Y."/>
            <person name="Liu W."/>
            <person name="Liu Z."/>
            <person name="Liu J."/>
            <person name="Guo Q."/>
            <person name="Huang H."/>
            <person name="Sederoff R.R."/>
            <person name="Wang G."/>
            <person name="Qu G."/>
            <person name="Chen S."/>
        </authorList>
    </citation>
    <scope>NUCLEOTIDE SEQUENCE</scope>
    <source>
        <strain evidence="1">SC-2020</strain>
    </source>
</reference>
<sequence>MPYRDLIAVFLGRKWCKTYRFYYSERSPCA</sequence>
<organism evidence="1 2">
    <name type="scientific">Populus alba x Populus x berolinensis</name>
    <dbReference type="NCBI Taxonomy" id="444605"/>
    <lineage>
        <taxon>Eukaryota</taxon>
        <taxon>Viridiplantae</taxon>
        <taxon>Streptophyta</taxon>
        <taxon>Embryophyta</taxon>
        <taxon>Tracheophyta</taxon>
        <taxon>Spermatophyta</taxon>
        <taxon>Magnoliopsida</taxon>
        <taxon>eudicotyledons</taxon>
        <taxon>Gunneridae</taxon>
        <taxon>Pentapetalae</taxon>
        <taxon>rosids</taxon>
        <taxon>fabids</taxon>
        <taxon>Malpighiales</taxon>
        <taxon>Salicaceae</taxon>
        <taxon>Saliceae</taxon>
        <taxon>Populus</taxon>
    </lineage>
</organism>
<gene>
    <name evidence="1" type="ORF">NC653_025015</name>
</gene>
<comment type="caution">
    <text evidence="1">The sequence shown here is derived from an EMBL/GenBank/DDBJ whole genome shotgun (WGS) entry which is preliminary data.</text>
</comment>
<name>A0AAD6Q8J4_9ROSI</name>
<evidence type="ECO:0000313" key="2">
    <source>
        <dbReference type="Proteomes" id="UP001164929"/>
    </source>
</evidence>